<keyword evidence="4" id="KW-0067">ATP-binding</keyword>
<feature type="compositionally biased region" description="Acidic residues" evidence="6">
    <location>
        <begin position="746"/>
        <end position="757"/>
    </location>
</feature>
<dbReference type="Gene3D" id="6.10.20.150">
    <property type="match status" value="1"/>
</dbReference>
<dbReference type="InterPro" id="IPR003593">
    <property type="entry name" value="AAA+_ATPase"/>
</dbReference>
<protein>
    <recommendedName>
        <fullName evidence="1">vesicle-fusing ATPase</fullName>
        <ecNumber evidence="1">3.6.4.6</ecNumber>
    </recommendedName>
</protein>
<evidence type="ECO:0000256" key="4">
    <source>
        <dbReference type="ARBA" id="ARBA00022840"/>
    </source>
</evidence>
<evidence type="ECO:0000256" key="1">
    <source>
        <dbReference type="ARBA" id="ARBA00012674"/>
    </source>
</evidence>
<feature type="compositionally biased region" description="Basic and acidic residues" evidence="6">
    <location>
        <begin position="733"/>
        <end position="745"/>
    </location>
</feature>
<dbReference type="GO" id="GO:0005634">
    <property type="term" value="C:nucleus"/>
    <property type="evidence" value="ECO:0007669"/>
    <property type="project" value="TreeGrafter"/>
</dbReference>
<dbReference type="FunFam" id="3.40.50.300:FF:000018">
    <property type="entry name" value="Cell division control 48"/>
    <property type="match status" value="1"/>
</dbReference>
<dbReference type="InterPro" id="IPR004201">
    <property type="entry name" value="Cdc48_dom2"/>
</dbReference>
<dbReference type="Proteomes" id="UP000663854">
    <property type="component" value="Unassembled WGS sequence"/>
</dbReference>
<dbReference type="FunFam" id="1.10.8.60:FF:000079">
    <property type="entry name" value="Cell division cycle protein 48 homologue"/>
    <property type="match status" value="1"/>
</dbReference>
<evidence type="ECO:0000259" key="8">
    <source>
        <dbReference type="SMART" id="SM01072"/>
    </source>
</evidence>
<dbReference type="InterPro" id="IPR027417">
    <property type="entry name" value="P-loop_NTPase"/>
</dbReference>
<dbReference type="InterPro" id="IPR029067">
    <property type="entry name" value="CDC48_domain_2-like_sf"/>
</dbReference>
<comment type="catalytic activity">
    <reaction evidence="5">
        <text>ATP + H2O = ADP + phosphate + H(+)</text>
        <dbReference type="Rhea" id="RHEA:13065"/>
        <dbReference type="ChEBI" id="CHEBI:15377"/>
        <dbReference type="ChEBI" id="CHEBI:15378"/>
        <dbReference type="ChEBI" id="CHEBI:30616"/>
        <dbReference type="ChEBI" id="CHEBI:43474"/>
        <dbReference type="ChEBI" id="CHEBI:456216"/>
        <dbReference type="EC" id="3.6.4.6"/>
    </reaction>
</comment>
<dbReference type="Gene3D" id="1.10.8.60">
    <property type="match status" value="1"/>
</dbReference>
<dbReference type="Pfam" id="PF00004">
    <property type="entry name" value="AAA"/>
    <property type="match status" value="2"/>
</dbReference>
<reference evidence="10" key="1">
    <citation type="submission" date="2021-02" db="EMBL/GenBank/DDBJ databases">
        <authorList>
            <person name="Nowell W R."/>
        </authorList>
    </citation>
    <scope>NUCLEOTIDE SEQUENCE</scope>
</reference>
<dbReference type="FunFam" id="2.40.40.20:FF:000003">
    <property type="entry name" value="Transitional endoplasmic reticulum ATPase"/>
    <property type="match status" value="1"/>
</dbReference>
<comment type="caution">
    <text evidence="10">The sequence shown here is derived from an EMBL/GenBank/DDBJ whole genome shotgun (WGS) entry which is preliminary data.</text>
</comment>
<name>A0A815HIR1_9BILA</name>
<dbReference type="AlphaFoldDB" id="A0A815HIR1"/>
<dbReference type="InterPro" id="IPR009010">
    <property type="entry name" value="Asp_de-COase-like_dom_sf"/>
</dbReference>
<dbReference type="FunFam" id="3.40.50.300:FF:000012">
    <property type="entry name" value="Transitional endoplasmic reticulum ATPase"/>
    <property type="match status" value="1"/>
</dbReference>
<keyword evidence="2" id="KW-0677">Repeat</keyword>
<dbReference type="EC" id="3.6.4.6" evidence="1"/>
<gene>
    <name evidence="10" type="ORF">PYM288_LOCUS32606</name>
</gene>
<dbReference type="PROSITE" id="PS00674">
    <property type="entry name" value="AAA"/>
    <property type="match status" value="1"/>
</dbReference>
<evidence type="ECO:0000256" key="3">
    <source>
        <dbReference type="ARBA" id="ARBA00022741"/>
    </source>
</evidence>
<dbReference type="SUPFAM" id="SSF54585">
    <property type="entry name" value="Cdc48 domain 2-like"/>
    <property type="match status" value="1"/>
</dbReference>
<dbReference type="SUPFAM" id="SSF50692">
    <property type="entry name" value="ADC-like"/>
    <property type="match status" value="1"/>
</dbReference>
<dbReference type="SMART" id="SM01073">
    <property type="entry name" value="CDC48_N"/>
    <property type="match status" value="1"/>
</dbReference>
<evidence type="ECO:0000313" key="10">
    <source>
        <dbReference type="EMBL" id="CAF1355339.1"/>
    </source>
</evidence>
<dbReference type="GO" id="GO:0031593">
    <property type="term" value="F:polyubiquitin modification-dependent protein binding"/>
    <property type="evidence" value="ECO:0007669"/>
    <property type="project" value="TreeGrafter"/>
</dbReference>
<proteinExistence type="predicted"/>
<evidence type="ECO:0000256" key="2">
    <source>
        <dbReference type="ARBA" id="ARBA00022737"/>
    </source>
</evidence>
<dbReference type="PANTHER" id="PTHR23077">
    <property type="entry name" value="AAA-FAMILY ATPASE"/>
    <property type="match status" value="1"/>
</dbReference>
<evidence type="ECO:0000259" key="9">
    <source>
        <dbReference type="SMART" id="SM01073"/>
    </source>
</evidence>
<dbReference type="FunFam" id="3.10.330.10:FF:000001">
    <property type="entry name" value="Cell division control 48"/>
    <property type="match status" value="1"/>
</dbReference>
<feature type="domain" description="AAA+ ATPase" evidence="7">
    <location>
        <begin position="201"/>
        <end position="334"/>
    </location>
</feature>
<sequence length="757" mass="84668">MAKPVDPNKEDQYATTILNRNARPIRLIIDNGINDDNNVVTLSQQKVDELQLFFGDRVLLKGEKRRETLCEIDISASCPTNYIQMNYVVRNNLRVRLGDIVSIEGCQDVKDAVRIHVLPVDDTVQGITDNLFDVYLKPYFFDNPFRPVHKGDVFIVRAAMHAVEFKVIESEPSPYCIVTPDTDIHCGDNPIKREEEEISLNKIGILLYGPPGTGKTLIARAIANETGASFLLIHGPEIMSKLPDESELYLCKAFEKAKKNAPAIIFIDKLDVIAPKREKSHGEIEHPIVLQLLTLMDDLQQYSHVIVMATTNRPNSVNPALRRFHLEIDIGIPNAADREEILRIHTKNMKLGDDVNLAKIANETHGYVGADLASLCSKAALKQIRENIYVTDLQEDTIDAGALNALVVTRENFRFAFRQSNPSALHEIVVEEPTTTWEDIGGLKDVKRELQQHVQYYDGHPRKFLKFDTTSLHGVLFFGPPGCGKSLLAKAMANECQANFISVKGPHLLTMWFGESEANVCDVFDKARQAAPCELFFDELDAIAKSRGGSAGDGSGVTDRVFNQILTEMDRIDAKKNVFIIGATNRLDIIDSAILRPGRLDQLIYIPLANVESRIAILKAALRKSAVAKDVDMGYVASVTEGFSGADLTKICQRALILAIKESIEKKRQLIHPTITTSGEPQPVAEIHRDHFEEALKFARRSGSDNDRNVCQKFAHTVESNEKPPAANPVFNDEIHRRESDRMLDPLEDLIEEEEQQ</sequence>
<feature type="domain" description="AAA+ ATPase" evidence="7">
    <location>
        <begin position="471"/>
        <end position="610"/>
    </location>
</feature>
<dbReference type="Pfam" id="PF17862">
    <property type="entry name" value="AAA_lid_3"/>
    <property type="match status" value="2"/>
</dbReference>
<dbReference type="Pfam" id="PF02359">
    <property type="entry name" value="CDC48_N"/>
    <property type="match status" value="1"/>
</dbReference>
<evidence type="ECO:0000256" key="6">
    <source>
        <dbReference type="SAM" id="MobiDB-lite"/>
    </source>
</evidence>
<feature type="domain" description="CDC48" evidence="8">
    <location>
        <begin position="126"/>
        <end position="193"/>
    </location>
</feature>
<evidence type="ECO:0000256" key="5">
    <source>
        <dbReference type="ARBA" id="ARBA00048883"/>
    </source>
</evidence>
<dbReference type="InterPro" id="IPR050168">
    <property type="entry name" value="AAA_ATPase_domain"/>
</dbReference>
<dbReference type="SMART" id="SM00382">
    <property type="entry name" value="AAA"/>
    <property type="match status" value="2"/>
</dbReference>
<dbReference type="InterPro" id="IPR041569">
    <property type="entry name" value="AAA_lid_3"/>
</dbReference>
<dbReference type="GO" id="GO:0051228">
    <property type="term" value="P:mitotic spindle disassembly"/>
    <property type="evidence" value="ECO:0007669"/>
    <property type="project" value="TreeGrafter"/>
</dbReference>
<dbReference type="Gene3D" id="3.40.50.300">
    <property type="entry name" value="P-loop containing nucleotide triphosphate hydrolases"/>
    <property type="match status" value="2"/>
</dbReference>
<dbReference type="GO" id="GO:0016887">
    <property type="term" value="F:ATP hydrolysis activity"/>
    <property type="evidence" value="ECO:0007669"/>
    <property type="project" value="InterPro"/>
</dbReference>
<dbReference type="InterPro" id="IPR003338">
    <property type="entry name" value="CDC4_N-term_subdom"/>
</dbReference>
<dbReference type="PANTHER" id="PTHR23077:SF171">
    <property type="entry name" value="NUCLEAR VALOSIN-CONTAINING PROTEIN-LIKE"/>
    <property type="match status" value="1"/>
</dbReference>
<dbReference type="SMART" id="SM01072">
    <property type="entry name" value="CDC48_2"/>
    <property type="match status" value="1"/>
</dbReference>
<dbReference type="GO" id="GO:0005829">
    <property type="term" value="C:cytosol"/>
    <property type="evidence" value="ECO:0007669"/>
    <property type="project" value="TreeGrafter"/>
</dbReference>
<evidence type="ECO:0000313" key="11">
    <source>
        <dbReference type="Proteomes" id="UP000663854"/>
    </source>
</evidence>
<organism evidence="10 11">
    <name type="scientific">Rotaria sordida</name>
    <dbReference type="NCBI Taxonomy" id="392033"/>
    <lineage>
        <taxon>Eukaryota</taxon>
        <taxon>Metazoa</taxon>
        <taxon>Spiralia</taxon>
        <taxon>Gnathifera</taxon>
        <taxon>Rotifera</taxon>
        <taxon>Eurotatoria</taxon>
        <taxon>Bdelloidea</taxon>
        <taxon>Philodinida</taxon>
        <taxon>Philodinidae</taxon>
        <taxon>Rotaria</taxon>
    </lineage>
</organism>
<dbReference type="InterPro" id="IPR003959">
    <property type="entry name" value="ATPase_AAA_core"/>
</dbReference>
<dbReference type="GO" id="GO:0005524">
    <property type="term" value="F:ATP binding"/>
    <property type="evidence" value="ECO:0007669"/>
    <property type="project" value="UniProtKB-KW"/>
</dbReference>
<dbReference type="Gene3D" id="3.10.330.10">
    <property type="match status" value="1"/>
</dbReference>
<feature type="domain" description="CDC48 N-terminal subdomain" evidence="9">
    <location>
        <begin position="26"/>
        <end position="109"/>
    </location>
</feature>
<dbReference type="Pfam" id="PF02933">
    <property type="entry name" value="CDC48_2"/>
    <property type="match status" value="1"/>
</dbReference>
<dbReference type="Gene3D" id="2.40.40.20">
    <property type="match status" value="1"/>
</dbReference>
<evidence type="ECO:0000259" key="7">
    <source>
        <dbReference type="SMART" id="SM00382"/>
    </source>
</evidence>
<dbReference type="GO" id="GO:0097352">
    <property type="term" value="P:autophagosome maturation"/>
    <property type="evidence" value="ECO:0007669"/>
    <property type="project" value="TreeGrafter"/>
</dbReference>
<dbReference type="GO" id="GO:0030970">
    <property type="term" value="P:retrograde protein transport, ER to cytosol"/>
    <property type="evidence" value="ECO:0007669"/>
    <property type="project" value="TreeGrafter"/>
</dbReference>
<dbReference type="EMBL" id="CAJNOH010003979">
    <property type="protein sequence ID" value="CAF1355339.1"/>
    <property type="molecule type" value="Genomic_DNA"/>
</dbReference>
<keyword evidence="3" id="KW-0547">Nucleotide-binding</keyword>
<accession>A0A815HIR1</accession>
<dbReference type="SUPFAM" id="SSF52540">
    <property type="entry name" value="P-loop containing nucleoside triphosphate hydrolases"/>
    <property type="match status" value="2"/>
</dbReference>
<feature type="region of interest" description="Disordered" evidence="6">
    <location>
        <begin position="716"/>
        <end position="757"/>
    </location>
</feature>
<dbReference type="GO" id="GO:0034098">
    <property type="term" value="C:VCP-NPL4-UFD1 AAA ATPase complex"/>
    <property type="evidence" value="ECO:0007669"/>
    <property type="project" value="TreeGrafter"/>
</dbReference>
<dbReference type="InterPro" id="IPR003960">
    <property type="entry name" value="ATPase_AAA_CS"/>
</dbReference>